<feature type="region of interest" description="Disordered" evidence="1">
    <location>
        <begin position="37"/>
        <end position="104"/>
    </location>
</feature>
<dbReference type="AlphaFoldDB" id="A0A9W6GVE9"/>
<name>A0A9W6GVE9_9HYPH</name>
<comment type="caution">
    <text evidence="2">The sequence shown here is derived from an EMBL/GenBank/DDBJ whole genome shotgun (WGS) entry which is preliminary data.</text>
</comment>
<dbReference type="Proteomes" id="UP001144323">
    <property type="component" value="Unassembled WGS sequence"/>
</dbReference>
<reference evidence="2" key="1">
    <citation type="journal article" date="2023" name="Int. J. Syst. Evol. Microbiol.">
        <title>Methylocystis iwaonis sp. nov., a type II methane-oxidizing bacterium from surface soil of a rice paddy field in Japan, and emended description of the genus Methylocystis (ex Whittenbury et al. 1970) Bowman et al. 1993.</title>
        <authorList>
            <person name="Kaise H."/>
            <person name="Sawadogo J.B."/>
            <person name="Alam M.S."/>
            <person name="Ueno C."/>
            <person name="Dianou D."/>
            <person name="Shinjo R."/>
            <person name="Asakawa S."/>
        </authorList>
    </citation>
    <scope>NUCLEOTIDE SEQUENCE</scope>
    <source>
        <strain evidence="2">LMG27198</strain>
    </source>
</reference>
<protein>
    <submittedName>
        <fullName evidence="2">Uncharacterized protein</fullName>
    </submittedName>
</protein>
<sequence length="180" mass="20042">MTRQRQPRDQYLANALSRLRPWEAEGISRRTWERRRVASVPVASVEDDASLPDRISGSSGSENGNAISRPGVAKMEPDSDAVIFGNRARNSSEGKQPGEFLTNDVKIGEPPAPGEFLGLAQKLDPTRAWWSEPVGGWPEKLVIRNIARDETVTINLTTGAARKRRNGEEEEPAPRPWFRD</sequence>
<accession>A0A9W6GVE9</accession>
<gene>
    <name evidence="2" type="ORF">LMG27198_25960</name>
</gene>
<evidence type="ECO:0000313" key="2">
    <source>
        <dbReference type="EMBL" id="GLI93604.1"/>
    </source>
</evidence>
<dbReference type="RefSeq" id="WP_281805677.1">
    <property type="nucleotide sequence ID" value="NZ_BSEC01000001.1"/>
</dbReference>
<keyword evidence="3" id="KW-1185">Reference proteome</keyword>
<proteinExistence type="predicted"/>
<feature type="compositionally biased region" description="Polar residues" evidence="1">
    <location>
        <begin position="56"/>
        <end position="66"/>
    </location>
</feature>
<dbReference type="EMBL" id="BSEC01000001">
    <property type="protein sequence ID" value="GLI93604.1"/>
    <property type="molecule type" value="Genomic_DNA"/>
</dbReference>
<dbReference type="InterPro" id="IPR013321">
    <property type="entry name" value="Arc_rbn_hlx_hlx"/>
</dbReference>
<dbReference type="Gene3D" id="1.10.1220.10">
    <property type="entry name" value="Met repressor-like"/>
    <property type="match status" value="1"/>
</dbReference>
<organism evidence="2 3">
    <name type="scientific">Methylocystis echinoides</name>
    <dbReference type="NCBI Taxonomy" id="29468"/>
    <lineage>
        <taxon>Bacteria</taxon>
        <taxon>Pseudomonadati</taxon>
        <taxon>Pseudomonadota</taxon>
        <taxon>Alphaproteobacteria</taxon>
        <taxon>Hyphomicrobiales</taxon>
        <taxon>Methylocystaceae</taxon>
        <taxon>Methylocystis</taxon>
    </lineage>
</organism>
<evidence type="ECO:0000256" key="1">
    <source>
        <dbReference type="SAM" id="MobiDB-lite"/>
    </source>
</evidence>
<dbReference type="GO" id="GO:0006355">
    <property type="term" value="P:regulation of DNA-templated transcription"/>
    <property type="evidence" value="ECO:0007669"/>
    <property type="project" value="InterPro"/>
</dbReference>
<evidence type="ECO:0000313" key="3">
    <source>
        <dbReference type="Proteomes" id="UP001144323"/>
    </source>
</evidence>
<feature type="region of interest" description="Disordered" evidence="1">
    <location>
        <begin position="157"/>
        <end position="180"/>
    </location>
</feature>